<keyword evidence="1" id="KW-0812">Transmembrane</keyword>
<dbReference type="Proteomes" id="UP000597444">
    <property type="component" value="Unassembled WGS sequence"/>
</dbReference>
<keyword evidence="3" id="KW-1185">Reference proteome</keyword>
<dbReference type="Gene3D" id="3.40.50.880">
    <property type="match status" value="1"/>
</dbReference>
<reference evidence="2" key="1">
    <citation type="submission" date="2020-10" db="EMBL/GenBank/DDBJ databases">
        <title>Taxonomic study of unclassified bacteria belonging to the class Ktedonobacteria.</title>
        <authorList>
            <person name="Yabe S."/>
            <person name="Wang C.M."/>
            <person name="Zheng Y."/>
            <person name="Sakai Y."/>
            <person name="Cavaletti L."/>
            <person name="Monciardini P."/>
            <person name="Donadio S."/>
        </authorList>
    </citation>
    <scope>NUCLEOTIDE SEQUENCE</scope>
    <source>
        <strain evidence="2">ID150040</strain>
    </source>
</reference>
<accession>A0A8J3MXC6</accession>
<organism evidence="2 3">
    <name type="scientific">Reticulibacter mediterranei</name>
    <dbReference type="NCBI Taxonomy" id="2778369"/>
    <lineage>
        <taxon>Bacteria</taxon>
        <taxon>Bacillati</taxon>
        <taxon>Chloroflexota</taxon>
        <taxon>Ktedonobacteria</taxon>
        <taxon>Ktedonobacterales</taxon>
        <taxon>Reticulibacteraceae</taxon>
        <taxon>Reticulibacter</taxon>
    </lineage>
</organism>
<dbReference type="InterPro" id="IPR029062">
    <property type="entry name" value="Class_I_gatase-like"/>
</dbReference>
<comment type="caution">
    <text evidence="2">The sequence shown here is derived from an EMBL/GenBank/DDBJ whole genome shotgun (WGS) entry which is preliminary data.</text>
</comment>
<feature type="transmembrane region" description="Helical" evidence="1">
    <location>
        <begin position="359"/>
        <end position="378"/>
    </location>
</feature>
<proteinExistence type="predicted"/>
<feature type="transmembrane region" description="Helical" evidence="1">
    <location>
        <begin position="390"/>
        <end position="410"/>
    </location>
</feature>
<dbReference type="EMBL" id="BNJK01000001">
    <property type="protein sequence ID" value="GHO90819.1"/>
    <property type="molecule type" value="Genomic_DNA"/>
</dbReference>
<dbReference type="AlphaFoldDB" id="A0A8J3MXC6"/>
<keyword evidence="1" id="KW-1133">Transmembrane helix</keyword>
<evidence type="ECO:0000313" key="3">
    <source>
        <dbReference type="Proteomes" id="UP000597444"/>
    </source>
</evidence>
<keyword evidence="1" id="KW-0472">Membrane</keyword>
<sequence>MQVAAGFDLVYRTGYWTPVHVALTNSGALFRGTLAINILTRAPRARVEQLSPWNFEQAVVVPARGSKQISLNVPLYPGINNLESVIATLRDDHGKVIARQNATHGVSLQAGEILVGQLTDPQVDLETLETIFLPGQIGSLTTIQLDASTLPTSDAVLENFDILILDAFTTSSLHANQLLALQTWVNRGGILIEVGGPEWKRTLGSLPDSLVPVTIHGTRILPPAVSIVPTNDPLRQNMNLLPLSAALPESIEVSVASLRQQGPFSENETLLSVDSVPLLVQAHQGQGIVCYLGIDPASPQLMNWSGTQELWIMLLTHALGDQMLIPIPAIGYNTGPGELLTRAGILNMLKPEMLPGPTILVAFLCGYALILGPLRLLILRRMKQPQKWRLPLFMSIVIIFSLFAYNLTFYQRNASIVDTSVSIVQMSQDSASAHVTTYSGIFVPNAGDFHLHRPGENLTQPLANQFLVTNRSQVAKKDIPASITASTNETQVTLQGLDAWSLHNTVTEQDIRPAGKITTHLFLHDGKLMGTISNTLNTTLSDLYVLLPHRFANLGRLAAGETRQINVPINNISQQSGNSLADQIAESGGVTAPYSPYTHNQSPQTDFQRHMALLSSLNGNDYPFSQCKGSCKTRAIADKGTLFITGGRVPNPSLNDYEPLLIPGATATLIGWADRPLTNGITVNGWQPISHQENFLQMPLSLDLAQSLPIPPDVIPGHMIDVESFDAELRLPGIYAMDNGSITFEMLSPDLSRLHANKMTITEPDLWAHPFGPDTGFLPSHLQAQLYNWYTQTWENITLQQDAFTTTYPEAYIGPGGRVLLQISNKDSSLGSLYFAPPSLSFA</sequence>
<protein>
    <submittedName>
        <fullName evidence="2">Uncharacterized protein</fullName>
    </submittedName>
</protein>
<gene>
    <name evidence="2" type="ORF">KSF_008670</name>
</gene>
<dbReference type="SUPFAM" id="SSF52317">
    <property type="entry name" value="Class I glutamine amidotransferase-like"/>
    <property type="match status" value="1"/>
</dbReference>
<evidence type="ECO:0000256" key="1">
    <source>
        <dbReference type="SAM" id="Phobius"/>
    </source>
</evidence>
<evidence type="ECO:0000313" key="2">
    <source>
        <dbReference type="EMBL" id="GHO90819.1"/>
    </source>
</evidence>
<name>A0A8J3MXC6_9CHLR</name>